<name>A0A1B2DEK5_9BACL</name>
<sequence length="71" mass="8417">MAINRKLITDADFEEALQRELRLRVFEDDYIVCSGGNIVRFDDTQVVIQTSVSDITYFSRDQCEFFEMKRK</sequence>
<accession>A0A1B2DEK5</accession>
<organism evidence="1">
    <name type="scientific">Paenibacillus sp. BIHB 4019</name>
    <dbReference type="NCBI Taxonomy" id="1870819"/>
    <lineage>
        <taxon>Bacteria</taxon>
        <taxon>Bacillati</taxon>
        <taxon>Bacillota</taxon>
        <taxon>Bacilli</taxon>
        <taxon>Bacillales</taxon>
        <taxon>Paenibacillaceae</taxon>
        <taxon>Paenibacillus</taxon>
    </lineage>
</organism>
<evidence type="ECO:0000313" key="1">
    <source>
        <dbReference type="EMBL" id="ANY66143.1"/>
    </source>
</evidence>
<proteinExistence type="predicted"/>
<gene>
    <name evidence="1" type="ORF">BBD42_06475</name>
</gene>
<reference evidence="1" key="1">
    <citation type="submission" date="2016-08" db="EMBL/GenBank/DDBJ databases">
        <title>Complete Genome Seqeunce of Paenibacillus sp. BIHB 4019 from tea rhizoplane.</title>
        <authorList>
            <person name="Thakur R."/>
            <person name="Swarnkar M.K."/>
            <person name="Gulati A."/>
        </authorList>
    </citation>
    <scope>NUCLEOTIDE SEQUENCE [LARGE SCALE GENOMIC DNA]</scope>
    <source>
        <strain evidence="1">BIHB4019</strain>
    </source>
</reference>
<protein>
    <submittedName>
        <fullName evidence="1">Uncharacterized protein</fullName>
    </submittedName>
</protein>
<dbReference type="AlphaFoldDB" id="A0A1B2DEK5"/>
<dbReference type="EMBL" id="CP016808">
    <property type="protein sequence ID" value="ANY66143.1"/>
    <property type="molecule type" value="Genomic_DNA"/>
</dbReference>
<dbReference type="RefSeq" id="WP_099517514.1">
    <property type="nucleotide sequence ID" value="NZ_CP016808.1"/>
</dbReference>